<dbReference type="SUPFAM" id="SSF51197">
    <property type="entry name" value="Clavaminate synthase-like"/>
    <property type="match status" value="1"/>
</dbReference>
<accession>A0ABZ0WAC2</accession>
<evidence type="ECO:0000256" key="1">
    <source>
        <dbReference type="ARBA" id="ARBA00001954"/>
    </source>
</evidence>
<evidence type="ECO:0000313" key="2">
    <source>
        <dbReference type="EMBL" id="WQD40250.1"/>
    </source>
</evidence>
<proteinExistence type="predicted"/>
<dbReference type="PANTHER" id="PTHR20883:SF48">
    <property type="entry name" value="ECTOINE DIOXYGENASE"/>
    <property type="match status" value="1"/>
</dbReference>
<dbReference type="Pfam" id="PF05721">
    <property type="entry name" value="PhyH"/>
    <property type="match status" value="1"/>
</dbReference>
<keyword evidence="2" id="KW-0560">Oxidoreductase</keyword>
<comment type="cofactor">
    <cofactor evidence="1">
        <name>Fe(2+)</name>
        <dbReference type="ChEBI" id="CHEBI:29033"/>
    </cofactor>
</comment>
<dbReference type="PANTHER" id="PTHR20883">
    <property type="entry name" value="PHYTANOYL-COA DIOXYGENASE DOMAIN CONTAINING 1"/>
    <property type="match status" value="1"/>
</dbReference>
<dbReference type="GO" id="GO:0051213">
    <property type="term" value="F:dioxygenase activity"/>
    <property type="evidence" value="ECO:0007669"/>
    <property type="project" value="UniProtKB-KW"/>
</dbReference>
<dbReference type="EMBL" id="CP139960">
    <property type="protein sequence ID" value="WQD40250.1"/>
    <property type="molecule type" value="Genomic_DNA"/>
</dbReference>
<protein>
    <submittedName>
        <fullName evidence="2">Phytanoyl-CoA dioxygenase family protein</fullName>
    </submittedName>
</protein>
<dbReference type="RefSeq" id="WP_114789631.1">
    <property type="nucleotide sequence ID" value="NZ_CP139960.1"/>
</dbReference>
<evidence type="ECO:0000313" key="3">
    <source>
        <dbReference type="Proteomes" id="UP001325680"/>
    </source>
</evidence>
<reference evidence="2 3" key="1">
    <citation type="submission" date="2023-12" db="EMBL/GenBank/DDBJ databases">
        <title>Genome sequencing and assembly of bacterial species from a model synthetic community.</title>
        <authorList>
            <person name="Hogle S.L."/>
        </authorList>
    </citation>
    <scope>NUCLEOTIDE SEQUENCE [LARGE SCALE GENOMIC DNA]</scope>
    <source>
        <strain evidence="2 3">HAMBI_3031</strain>
    </source>
</reference>
<sequence length="288" mass="32336">MSKATQQFHYYDGITSLHTQHLKTHGILHFKQFVSAHTVKQLLFEVKSVETFLLNKGATAVNGIPLKFGSDVNGAPLIQRIAFASQYSKVLKEFLKSHKVQQLVNLLAPFDGRIGETEKDGLVVNHYLNTEHSGFTRLGWHTDSPRDLFLGSRIKPMLNVGLHLDDCPQSNGGLRVLAGTHSKGLLTLFFRKRYFIDHKPDDKEVGLDIEAGDLTVHDGRLWHRVQQSPFIGAQSRRRVMYIPVVTGAYQPKHELSGTPFYHKLAKLALAKPKKQATPAFTPELTPTI</sequence>
<dbReference type="Gene3D" id="2.60.120.620">
    <property type="entry name" value="q2cbj1_9rhob like domain"/>
    <property type="match status" value="1"/>
</dbReference>
<keyword evidence="3" id="KW-1185">Reference proteome</keyword>
<dbReference type="InterPro" id="IPR008775">
    <property type="entry name" value="Phytyl_CoA_dOase-like"/>
</dbReference>
<name>A0ABZ0WAC2_9BACT</name>
<keyword evidence="2" id="KW-0223">Dioxygenase</keyword>
<gene>
    <name evidence="2" type="ORF">U0035_08850</name>
</gene>
<dbReference type="Proteomes" id="UP001325680">
    <property type="component" value="Chromosome"/>
</dbReference>
<organism evidence="2 3">
    <name type="scientific">Niabella yanshanensis</name>
    <dbReference type="NCBI Taxonomy" id="577386"/>
    <lineage>
        <taxon>Bacteria</taxon>
        <taxon>Pseudomonadati</taxon>
        <taxon>Bacteroidota</taxon>
        <taxon>Chitinophagia</taxon>
        <taxon>Chitinophagales</taxon>
        <taxon>Chitinophagaceae</taxon>
        <taxon>Niabella</taxon>
    </lineage>
</organism>